<accession>A0A151MGA9</accession>
<evidence type="ECO:0000313" key="2">
    <source>
        <dbReference type="Proteomes" id="UP000050525"/>
    </source>
</evidence>
<keyword evidence="2" id="KW-1185">Reference proteome</keyword>
<dbReference type="EMBL" id="AKHW03006215">
    <property type="protein sequence ID" value="KYO23420.1"/>
    <property type="molecule type" value="Genomic_DNA"/>
</dbReference>
<evidence type="ECO:0000313" key="1">
    <source>
        <dbReference type="EMBL" id="KYO23420.1"/>
    </source>
</evidence>
<dbReference type="AlphaFoldDB" id="A0A151MGA9"/>
<comment type="caution">
    <text evidence="1">The sequence shown here is derived from an EMBL/GenBank/DDBJ whole genome shotgun (WGS) entry which is preliminary data.</text>
</comment>
<gene>
    <name evidence="1" type="ORF">Y1Q_0005791</name>
</gene>
<reference evidence="1 2" key="1">
    <citation type="journal article" date="2012" name="Genome Biol.">
        <title>Sequencing three crocodilian genomes to illuminate the evolution of archosaurs and amniotes.</title>
        <authorList>
            <person name="St John J.A."/>
            <person name="Braun E.L."/>
            <person name="Isberg S.R."/>
            <person name="Miles L.G."/>
            <person name="Chong A.Y."/>
            <person name="Gongora J."/>
            <person name="Dalzell P."/>
            <person name="Moran C."/>
            <person name="Bed'hom B."/>
            <person name="Abzhanov A."/>
            <person name="Burgess S.C."/>
            <person name="Cooksey A.M."/>
            <person name="Castoe T.A."/>
            <person name="Crawford N.G."/>
            <person name="Densmore L.D."/>
            <person name="Drew J.C."/>
            <person name="Edwards S.V."/>
            <person name="Faircloth B.C."/>
            <person name="Fujita M.K."/>
            <person name="Greenwold M.J."/>
            <person name="Hoffmann F.G."/>
            <person name="Howard J.M."/>
            <person name="Iguchi T."/>
            <person name="Janes D.E."/>
            <person name="Khan S.Y."/>
            <person name="Kohno S."/>
            <person name="de Koning A.J."/>
            <person name="Lance S.L."/>
            <person name="McCarthy F.M."/>
            <person name="McCormack J.E."/>
            <person name="Merchant M.E."/>
            <person name="Peterson D.G."/>
            <person name="Pollock D.D."/>
            <person name="Pourmand N."/>
            <person name="Raney B.J."/>
            <person name="Roessler K.A."/>
            <person name="Sanford J.R."/>
            <person name="Sawyer R.H."/>
            <person name="Schmidt C.J."/>
            <person name="Triplett E.W."/>
            <person name="Tuberville T.D."/>
            <person name="Venegas-Anaya M."/>
            <person name="Howard J.T."/>
            <person name="Jarvis E.D."/>
            <person name="Guillette L.J.Jr."/>
            <person name="Glenn T.C."/>
            <person name="Green R.E."/>
            <person name="Ray D.A."/>
        </authorList>
    </citation>
    <scope>NUCLEOTIDE SEQUENCE [LARGE SCALE GENOMIC DNA]</scope>
    <source>
        <strain evidence="1">KSC_2009_1</strain>
    </source>
</reference>
<sequence length="130" mass="15023">MQRLSTTPDKALQMCFMLQPCKPDEWSEASPKAGSGIQDQHKSCHWLTRRQIITAEHEADDSFERPSCRHRWSRDGICSWIKESFGFRRHQVGKHPDTSDSAVRLFCQIQSLLVCIQAAMVHDHNRGLDF</sequence>
<dbReference type="Proteomes" id="UP000050525">
    <property type="component" value="Unassembled WGS sequence"/>
</dbReference>
<proteinExistence type="predicted"/>
<name>A0A151MGA9_ALLMI</name>
<protein>
    <submittedName>
        <fullName evidence="1">Uncharacterized protein</fullName>
    </submittedName>
</protein>
<organism evidence="1 2">
    <name type="scientific">Alligator mississippiensis</name>
    <name type="common">American alligator</name>
    <dbReference type="NCBI Taxonomy" id="8496"/>
    <lineage>
        <taxon>Eukaryota</taxon>
        <taxon>Metazoa</taxon>
        <taxon>Chordata</taxon>
        <taxon>Craniata</taxon>
        <taxon>Vertebrata</taxon>
        <taxon>Euteleostomi</taxon>
        <taxon>Archelosauria</taxon>
        <taxon>Archosauria</taxon>
        <taxon>Crocodylia</taxon>
        <taxon>Alligatoridae</taxon>
        <taxon>Alligatorinae</taxon>
        <taxon>Alligator</taxon>
    </lineage>
</organism>